<dbReference type="Proteomes" id="UP000095286">
    <property type="component" value="Unplaced"/>
</dbReference>
<organism evidence="1 2">
    <name type="scientific">Rhabditophanes sp. KR3021</name>
    <dbReference type="NCBI Taxonomy" id="114890"/>
    <lineage>
        <taxon>Eukaryota</taxon>
        <taxon>Metazoa</taxon>
        <taxon>Ecdysozoa</taxon>
        <taxon>Nematoda</taxon>
        <taxon>Chromadorea</taxon>
        <taxon>Rhabditida</taxon>
        <taxon>Tylenchina</taxon>
        <taxon>Panagrolaimomorpha</taxon>
        <taxon>Strongyloidoidea</taxon>
        <taxon>Alloionematidae</taxon>
        <taxon>Rhabditophanes</taxon>
    </lineage>
</organism>
<reference evidence="2" key="1">
    <citation type="submission" date="2016-11" db="UniProtKB">
        <authorList>
            <consortium name="WormBaseParasite"/>
        </authorList>
    </citation>
    <scope>IDENTIFICATION</scope>
    <source>
        <strain evidence="2">KR3021</strain>
    </source>
</reference>
<protein>
    <submittedName>
        <fullName evidence="2">Ribosome biogenesis protein NOP53</fullName>
    </submittedName>
</protein>
<evidence type="ECO:0000313" key="2">
    <source>
        <dbReference type="WBParaSite" id="RSKR_0000690900.1"/>
    </source>
</evidence>
<accession>A0AC35U1X0</accession>
<proteinExistence type="predicted"/>
<evidence type="ECO:0000313" key="1">
    <source>
        <dbReference type="Proteomes" id="UP000095286"/>
    </source>
</evidence>
<dbReference type="WBParaSite" id="RSKR_0000690900.1">
    <property type="protein sequence ID" value="RSKR_0000690900.1"/>
    <property type="gene ID" value="RSKR_0000690900"/>
</dbReference>
<sequence>MVKSKKKIIKKLKKSGEAEANKDIANVLVKTHEGVAGDLIPSGELFVEDKRRSKPAAVELQKTLTISKRGILQRRSYPGTLAFVPEKDDPCAAKFVNKIVKAKKRGVGNKIAASNGETDEVLYDLWDQPAKVLPETKDIKEDYKDDIVFRHQAITRSRAVNIPHTMKEVISVLPAVQVLSSGASYRPEEEKHKNYLASIIEKEEEFIKLKDKVTKRLRLAEGGSYATPADDFRQRSSGLFDGPEIKEEVELFSGTEPEAEPTPLSKYVKLKTRKRIAKQKKLEEATANLKLRKKRENQILVAPTIVKRLKKEEKLVAAQSKKRVQREVMRRVTRPFNREDGKYKEEYEPFLLSTEVPESLRTLKPQGSVLESRVKSLEKRNIIVGSQAAKKKIPMRLKFKFVEKRDHKSVGKGYKPV</sequence>
<name>A0AC35U1X0_9BILA</name>